<dbReference type="InterPro" id="IPR007358">
    <property type="entry name" value="Nucleoid_associated_NdpA"/>
</dbReference>
<dbReference type="Proteomes" id="UP000323632">
    <property type="component" value="Unassembled WGS sequence"/>
</dbReference>
<dbReference type="Pfam" id="PF04245">
    <property type="entry name" value="NA37"/>
    <property type="match status" value="1"/>
</dbReference>
<organism evidence="1 2">
    <name type="scientific">Taibaiella lutea</name>
    <dbReference type="NCBI Taxonomy" id="2608001"/>
    <lineage>
        <taxon>Bacteria</taxon>
        <taxon>Pseudomonadati</taxon>
        <taxon>Bacteroidota</taxon>
        <taxon>Chitinophagia</taxon>
        <taxon>Chitinophagales</taxon>
        <taxon>Chitinophagaceae</taxon>
        <taxon>Taibaiella</taxon>
    </lineage>
</organism>
<dbReference type="GO" id="GO:0009295">
    <property type="term" value="C:nucleoid"/>
    <property type="evidence" value="ECO:0007669"/>
    <property type="project" value="InterPro"/>
</dbReference>
<accession>A0A5M6CM38</accession>
<dbReference type="AlphaFoldDB" id="A0A5M6CM38"/>
<evidence type="ECO:0000313" key="1">
    <source>
        <dbReference type="EMBL" id="KAA5535042.1"/>
    </source>
</evidence>
<comment type="caution">
    <text evidence="1">The sequence shown here is derived from an EMBL/GenBank/DDBJ whole genome shotgun (WGS) entry which is preliminary data.</text>
</comment>
<gene>
    <name evidence="1" type="ORF">F0919_10625</name>
</gene>
<keyword evidence="2" id="KW-1185">Reference proteome</keyword>
<sequence>MIDYENAEIKHIAVHKVGNKLTDDGMHLSKEAVRFEDAYTPTVLLKYFIHSFNTDELFRFVHPTDLSLNEIYTFVSKIFEQPEVLHQQSIEIAKHLYEQSVHPKISSGELCVVYFAGLIVDERSVRAIGIFKSENKDTFLKVNTESDDFKISYDDGINVNKVEKGCLIFDDERSDGFRLCMIDSQRSGDAQYWKEHFLNIQPISNDYHNTKDFLSIAKDFVTKQLVEDFEVSKADQIDFLNRSVNYFKHNETFEKDDFVEAVFQDKGIIESFNSFDETYRMEHDIQMNDSFEISPMAVKKQARIFKSVLKLDKNFHIYIHGDRDLIEQGIDNDGRKYYKIYFDEES</sequence>
<name>A0A5M6CM38_9BACT</name>
<dbReference type="RefSeq" id="WP_150032720.1">
    <property type="nucleotide sequence ID" value="NZ_VWSH01000002.1"/>
</dbReference>
<proteinExistence type="predicted"/>
<reference evidence="1 2" key="1">
    <citation type="submission" date="2019-09" db="EMBL/GenBank/DDBJ databases">
        <title>Genome sequence and assembly of Taibaiella sp.</title>
        <authorList>
            <person name="Chhetri G."/>
        </authorList>
    </citation>
    <scope>NUCLEOTIDE SEQUENCE [LARGE SCALE GENOMIC DNA]</scope>
    <source>
        <strain evidence="1 2">KVB11</strain>
    </source>
</reference>
<protein>
    <submittedName>
        <fullName evidence="1">Nucleoid-associated protein</fullName>
    </submittedName>
</protein>
<dbReference type="EMBL" id="VWSH01000002">
    <property type="protein sequence ID" value="KAA5535042.1"/>
    <property type="molecule type" value="Genomic_DNA"/>
</dbReference>
<evidence type="ECO:0000313" key="2">
    <source>
        <dbReference type="Proteomes" id="UP000323632"/>
    </source>
</evidence>